<dbReference type="Proteomes" id="UP000051686">
    <property type="component" value="Unassembled WGS sequence"/>
</dbReference>
<accession>A0A0R1M7U7</accession>
<keyword evidence="4" id="KW-1185">Reference proteome</keyword>
<proteinExistence type="predicted"/>
<feature type="domain" description="VOC" evidence="2">
    <location>
        <begin position="18"/>
        <end position="146"/>
    </location>
</feature>
<dbReference type="EMBL" id="AZEH01000039">
    <property type="protein sequence ID" value="KRL04413.1"/>
    <property type="molecule type" value="Genomic_DNA"/>
</dbReference>
<dbReference type="STRING" id="1423777.FD46_GL001541"/>
<dbReference type="AlphaFoldDB" id="A0A0R1M7U7"/>
<dbReference type="InterPro" id="IPR029068">
    <property type="entry name" value="Glyas_Bleomycin-R_OHBP_Dase"/>
</dbReference>
<dbReference type="SUPFAM" id="SSF54593">
    <property type="entry name" value="Glyoxalase/Bleomycin resistance protein/Dihydroxybiphenyl dioxygenase"/>
    <property type="match status" value="1"/>
</dbReference>
<evidence type="ECO:0000313" key="3">
    <source>
        <dbReference type="EMBL" id="KRL04413.1"/>
    </source>
</evidence>
<dbReference type="PANTHER" id="PTHR36113:SF6">
    <property type="entry name" value="FOSFOMYCIN RESISTANCE PROTEIN FOSX"/>
    <property type="match status" value="1"/>
</dbReference>
<keyword evidence="1" id="KW-0479">Metal-binding</keyword>
<dbReference type="InterPro" id="IPR051332">
    <property type="entry name" value="Fosfomycin_Res_Enzymes"/>
</dbReference>
<dbReference type="InterPro" id="IPR037523">
    <property type="entry name" value="VOC_core"/>
</dbReference>
<comment type="caution">
    <text evidence="3">The sequence shown here is derived from an EMBL/GenBank/DDBJ whole genome shotgun (WGS) entry which is preliminary data.</text>
</comment>
<reference evidence="3 4" key="1">
    <citation type="journal article" date="2015" name="Genome Announc.">
        <title>Expanding the biotechnology potential of lactobacilli through comparative genomics of 213 strains and associated genera.</title>
        <authorList>
            <person name="Sun Z."/>
            <person name="Harris H.M."/>
            <person name="McCann A."/>
            <person name="Guo C."/>
            <person name="Argimon S."/>
            <person name="Zhang W."/>
            <person name="Yang X."/>
            <person name="Jeffery I.B."/>
            <person name="Cooney J.C."/>
            <person name="Kagawa T.F."/>
            <person name="Liu W."/>
            <person name="Song Y."/>
            <person name="Salvetti E."/>
            <person name="Wrobel A."/>
            <person name="Rasinkangas P."/>
            <person name="Parkhill J."/>
            <person name="Rea M.C."/>
            <person name="O'Sullivan O."/>
            <person name="Ritari J."/>
            <person name="Douillard F.P."/>
            <person name="Paul Ross R."/>
            <person name="Yang R."/>
            <person name="Briner A.E."/>
            <person name="Felis G.E."/>
            <person name="de Vos W.M."/>
            <person name="Barrangou R."/>
            <person name="Klaenhammer T.R."/>
            <person name="Caufield P.W."/>
            <person name="Cui Y."/>
            <person name="Zhang H."/>
            <person name="O'Toole P.W."/>
        </authorList>
    </citation>
    <scope>NUCLEOTIDE SEQUENCE [LARGE SCALE GENOMIC DNA]</scope>
    <source>
        <strain evidence="3 4">DSM 19972</strain>
    </source>
</reference>
<dbReference type="Gene3D" id="3.10.180.10">
    <property type="entry name" value="2,3-Dihydroxybiphenyl 1,2-Dioxygenase, domain 1"/>
    <property type="match status" value="1"/>
</dbReference>
<dbReference type="GO" id="GO:0046872">
    <property type="term" value="F:metal ion binding"/>
    <property type="evidence" value="ECO:0007669"/>
    <property type="project" value="UniProtKB-KW"/>
</dbReference>
<protein>
    <submittedName>
        <fullName evidence="3">Lactoylglutathione lyase</fullName>
    </submittedName>
</protein>
<gene>
    <name evidence="3" type="ORF">FD46_GL001541</name>
</gene>
<evidence type="ECO:0000259" key="2">
    <source>
        <dbReference type="PROSITE" id="PS51819"/>
    </source>
</evidence>
<keyword evidence="3" id="KW-0456">Lyase</keyword>
<organism evidence="3 4">
    <name type="scientific">Liquorilactobacillus oeni DSM 19972</name>
    <dbReference type="NCBI Taxonomy" id="1423777"/>
    <lineage>
        <taxon>Bacteria</taxon>
        <taxon>Bacillati</taxon>
        <taxon>Bacillota</taxon>
        <taxon>Bacilli</taxon>
        <taxon>Lactobacillales</taxon>
        <taxon>Lactobacillaceae</taxon>
        <taxon>Liquorilactobacillus</taxon>
    </lineage>
</organism>
<dbReference type="PATRIC" id="fig|1423777.3.peg.1591"/>
<dbReference type="Pfam" id="PF00903">
    <property type="entry name" value="Glyoxalase"/>
    <property type="match status" value="1"/>
</dbReference>
<dbReference type="InterPro" id="IPR004360">
    <property type="entry name" value="Glyas_Fos-R_dOase_dom"/>
</dbReference>
<name>A0A0R1M7U7_9LACO</name>
<dbReference type="PROSITE" id="PS51819">
    <property type="entry name" value="VOC"/>
    <property type="match status" value="1"/>
</dbReference>
<dbReference type="PANTHER" id="PTHR36113">
    <property type="entry name" value="LYASE, PUTATIVE-RELATED-RELATED"/>
    <property type="match status" value="1"/>
</dbReference>
<evidence type="ECO:0000256" key="1">
    <source>
        <dbReference type="ARBA" id="ARBA00022723"/>
    </source>
</evidence>
<dbReference type="GO" id="GO:0016829">
    <property type="term" value="F:lyase activity"/>
    <property type="evidence" value="ECO:0007669"/>
    <property type="project" value="UniProtKB-KW"/>
</dbReference>
<sequence length="147" mass="17030">MSLIIKTIGGSSLKKIGMINHIEIYVSDLFVSSKFWKWLLVGHLGYKTYQKWEKGISYIKDSCSYIVFVQADKKKLALSYNRTRIGLNHLAFSIPDKSTLAQIKMELNALNYRELYADRYPHAGGKDRYALYFEDPDRIKVEIVVVE</sequence>
<evidence type="ECO:0000313" key="4">
    <source>
        <dbReference type="Proteomes" id="UP000051686"/>
    </source>
</evidence>